<dbReference type="Pfam" id="PF00571">
    <property type="entry name" value="CBS"/>
    <property type="match status" value="2"/>
</dbReference>
<feature type="domain" description="CBS" evidence="3">
    <location>
        <begin position="72"/>
        <end position="128"/>
    </location>
</feature>
<dbReference type="RefSeq" id="WP_092753873.1">
    <property type="nucleotide sequence ID" value="NZ_FOCG01000001.1"/>
</dbReference>
<feature type="domain" description="CBS" evidence="3">
    <location>
        <begin position="7"/>
        <end position="63"/>
    </location>
</feature>
<gene>
    <name evidence="4" type="ORF">SAMN05216180_1883</name>
</gene>
<accession>A0A1H8BFT6</accession>
<organism evidence="4 5">
    <name type="scientific">Hydrogenoanaerobacterium saccharovorans</name>
    <dbReference type="NCBI Taxonomy" id="474960"/>
    <lineage>
        <taxon>Bacteria</taxon>
        <taxon>Bacillati</taxon>
        <taxon>Bacillota</taxon>
        <taxon>Clostridia</taxon>
        <taxon>Eubacteriales</taxon>
        <taxon>Oscillospiraceae</taxon>
        <taxon>Hydrogenoanaerobacterium</taxon>
    </lineage>
</organism>
<sequence>MKVREIMSKDIACVNANDTIERAAQMMKQYDVGSVPVCSENKVIGIVTDRDITLRSTALGINSKNQKVSEVMSSNPVVGTPEMDVHDVARIMGEKQIRRLPIVENNSLVGMVALGDISVAPNLQDNAEEALKNISQCNGAQM</sequence>
<keyword evidence="5" id="KW-1185">Reference proteome</keyword>
<evidence type="ECO:0000259" key="3">
    <source>
        <dbReference type="PROSITE" id="PS51371"/>
    </source>
</evidence>
<dbReference type="InterPro" id="IPR000644">
    <property type="entry name" value="CBS_dom"/>
</dbReference>
<dbReference type="OrthoDB" id="9802114at2"/>
<protein>
    <submittedName>
        <fullName evidence="4">CBS domain-containing protein</fullName>
    </submittedName>
</protein>
<evidence type="ECO:0000313" key="5">
    <source>
        <dbReference type="Proteomes" id="UP000199158"/>
    </source>
</evidence>
<dbReference type="SUPFAM" id="SSF54631">
    <property type="entry name" value="CBS-domain pair"/>
    <property type="match status" value="1"/>
</dbReference>
<dbReference type="CDD" id="cd04622">
    <property type="entry name" value="CBS_pair_HRP1_like"/>
    <property type="match status" value="1"/>
</dbReference>
<dbReference type="PROSITE" id="PS51371">
    <property type="entry name" value="CBS"/>
    <property type="match status" value="2"/>
</dbReference>
<dbReference type="Proteomes" id="UP000199158">
    <property type="component" value="Unassembled WGS sequence"/>
</dbReference>
<keyword evidence="1 2" id="KW-0129">CBS domain</keyword>
<evidence type="ECO:0000256" key="1">
    <source>
        <dbReference type="ARBA" id="ARBA00023122"/>
    </source>
</evidence>
<dbReference type="PANTHER" id="PTHR43080">
    <property type="entry name" value="CBS DOMAIN-CONTAINING PROTEIN CBSX3, MITOCHONDRIAL"/>
    <property type="match status" value="1"/>
</dbReference>
<name>A0A1H8BFT6_9FIRM</name>
<dbReference type="InterPro" id="IPR046342">
    <property type="entry name" value="CBS_dom_sf"/>
</dbReference>
<dbReference type="Gene3D" id="3.10.580.10">
    <property type="entry name" value="CBS-domain"/>
    <property type="match status" value="1"/>
</dbReference>
<dbReference type="EMBL" id="FOCG01000001">
    <property type="protein sequence ID" value="SEM81800.1"/>
    <property type="molecule type" value="Genomic_DNA"/>
</dbReference>
<dbReference type="PANTHER" id="PTHR43080:SF2">
    <property type="entry name" value="CBS DOMAIN-CONTAINING PROTEIN"/>
    <property type="match status" value="1"/>
</dbReference>
<proteinExistence type="predicted"/>
<evidence type="ECO:0000313" key="4">
    <source>
        <dbReference type="EMBL" id="SEM81800.1"/>
    </source>
</evidence>
<reference evidence="4 5" key="1">
    <citation type="submission" date="2016-10" db="EMBL/GenBank/DDBJ databases">
        <authorList>
            <person name="de Groot N.N."/>
        </authorList>
    </citation>
    <scope>NUCLEOTIDE SEQUENCE [LARGE SCALE GENOMIC DNA]</scope>
    <source>
        <strain evidence="4 5">CGMCC 1.5070</strain>
    </source>
</reference>
<dbReference type="InterPro" id="IPR051257">
    <property type="entry name" value="Diverse_CBS-Domain"/>
</dbReference>
<evidence type="ECO:0000256" key="2">
    <source>
        <dbReference type="PROSITE-ProRule" id="PRU00703"/>
    </source>
</evidence>
<dbReference type="STRING" id="474960.SAMN05216180_1883"/>
<dbReference type="AlphaFoldDB" id="A0A1H8BFT6"/>
<dbReference type="SMART" id="SM00116">
    <property type="entry name" value="CBS"/>
    <property type="match status" value="2"/>
</dbReference>